<reference evidence="1 2" key="1">
    <citation type="submission" date="2019-05" db="EMBL/GenBank/DDBJ databases">
        <authorList>
            <person name="Qu J.-H."/>
        </authorList>
    </citation>
    <scope>NUCLEOTIDE SEQUENCE [LARGE SCALE GENOMIC DNA]</scope>
    <source>
        <strain evidence="1 2">Z12</strain>
    </source>
</reference>
<comment type="caution">
    <text evidence="1">The sequence shown here is derived from an EMBL/GenBank/DDBJ whole genome shotgun (WGS) entry which is preliminary data.</text>
</comment>
<dbReference type="AlphaFoldDB" id="A0A5R9K8C1"/>
<dbReference type="Pfam" id="PF14281">
    <property type="entry name" value="PDDEXK_4"/>
    <property type="match status" value="1"/>
</dbReference>
<dbReference type="EMBL" id="VCEI01000028">
    <property type="protein sequence ID" value="TLU90314.1"/>
    <property type="molecule type" value="Genomic_DNA"/>
</dbReference>
<dbReference type="InterPro" id="IPR029470">
    <property type="entry name" value="PDDEXK_4"/>
</dbReference>
<organism evidence="1 2">
    <name type="scientific">Dyadobacter sediminis</name>
    <dbReference type="NCBI Taxonomy" id="1493691"/>
    <lineage>
        <taxon>Bacteria</taxon>
        <taxon>Pseudomonadati</taxon>
        <taxon>Bacteroidota</taxon>
        <taxon>Cytophagia</taxon>
        <taxon>Cytophagales</taxon>
        <taxon>Spirosomataceae</taxon>
        <taxon>Dyadobacter</taxon>
    </lineage>
</organism>
<keyword evidence="2" id="KW-1185">Reference proteome</keyword>
<dbReference type="Proteomes" id="UP000309788">
    <property type="component" value="Unassembled WGS sequence"/>
</dbReference>
<gene>
    <name evidence="1" type="ORF">FEM55_17255</name>
</gene>
<evidence type="ECO:0008006" key="3">
    <source>
        <dbReference type="Google" id="ProtNLM"/>
    </source>
</evidence>
<dbReference type="RefSeq" id="WP_138282649.1">
    <property type="nucleotide sequence ID" value="NZ_BMGE01000005.1"/>
</dbReference>
<accession>A0A5R9K8C1</accession>
<evidence type="ECO:0000313" key="1">
    <source>
        <dbReference type="EMBL" id="TLU90314.1"/>
    </source>
</evidence>
<protein>
    <recommendedName>
        <fullName evidence="3">Nuclease</fullName>
    </recommendedName>
</protein>
<name>A0A5R9K8C1_9BACT</name>
<proteinExistence type="predicted"/>
<sequence length="341" mass="39271">MKETQTPNIFKLATKELTQDAFFAWLLQWADQKYRGVNTNLNHTAQDFVRKLIGQTDTYAITTVEVGRQRQNIDVWAEINCEYFISIEDKTNTGRHSNQLARYKELVESEFGGKPHKLTFVYLKTGNESLSSLDLIKRQEGYTIIDRRTVLAILDARPVNNDIFNDFRSYLARLQELTDSCSNFEAVKTDESAAQGFYLNLQKLLPEWTDWNYVSNPTGGFWGFWYHWVQINDFKLYIQIENKIKVDLQVKIKIEGRAPNIDYLNQLCSQLGELASRYGLLIAKPKKFRLGNTSTLAIAVNALPSTTDEDLDMSRILTNLQNLQQVLDEYALISLPTNSNL</sequence>
<evidence type="ECO:0000313" key="2">
    <source>
        <dbReference type="Proteomes" id="UP000309788"/>
    </source>
</evidence>
<dbReference type="OrthoDB" id="6796607at2"/>